<dbReference type="AlphaFoldDB" id="A0A1G8TJ11"/>
<evidence type="ECO:0000256" key="1">
    <source>
        <dbReference type="SAM" id="MobiDB-lite"/>
    </source>
</evidence>
<proteinExistence type="predicted"/>
<feature type="domain" description="DUF8106" evidence="2">
    <location>
        <begin position="15"/>
        <end position="56"/>
    </location>
</feature>
<dbReference type="EMBL" id="FNFE01000001">
    <property type="protein sequence ID" value="SDJ40670.1"/>
    <property type="molecule type" value="Genomic_DNA"/>
</dbReference>
<evidence type="ECO:0000313" key="4">
    <source>
        <dbReference type="Proteomes" id="UP000198882"/>
    </source>
</evidence>
<evidence type="ECO:0000259" key="2">
    <source>
        <dbReference type="Pfam" id="PF26408"/>
    </source>
</evidence>
<protein>
    <recommendedName>
        <fullName evidence="2">DUF8106 domain-containing protein</fullName>
    </recommendedName>
</protein>
<feature type="region of interest" description="Disordered" evidence="1">
    <location>
        <begin position="55"/>
        <end position="75"/>
    </location>
</feature>
<dbReference type="InterPro" id="IPR058419">
    <property type="entry name" value="DUF8106"/>
</dbReference>
<sequence>MTLPASTTDPLIPDKTTLYCFDCGHESPIEGDWNRRPNGDAVDYDCPVCRTTITSRPSRDRRPAGDARLLQCSSD</sequence>
<keyword evidence="4" id="KW-1185">Reference proteome</keyword>
<accession>A0A1G8TJ11</accession>
<dbReference type="Proteomes" id="UP000198882">
    <property type="component" value="Unassembled WGS sequence"/>
</dbReference>
<dbReference type="RefSeq" id="WP_090302997.1">
    <property type="nucleotide sequence ID" value="NZ_FNFE01000001.1"/>
</dbReference>
<name>A0A1G8TJ11_9EURY</name>
<organism evidence="3 4">
    <name type="scientific">Natronorubrum texcoconense</name>
    <dbReference type="NCBI Taxonomy" id="1095776"/>
    <lineage>
        <taxon>Archaea</taxon>
        <taxon>Methanobacteriati</taxon>
        <taxon>Methanobacteriota</taxon>
        <taxon>Stenosarchaea group</taxon>
        <taxon>Halobacteria</taxon>
        <taxon>Halobacteriales</taxon>
        <taxon>Natrialbaceae</taxon>
        <taxon>Natronorubrum</taxon>
    </lineage>
</organism>
<reference evidence="4" key="1">
    <citation type="submission" date="2016-10" db="EMBL/GenBank/DDBJ databases">
        <authorList>
            <person name="Varghese N."/>
            <person name="Submissions S."/>
        </authorList>
    </citation>
    <scope>NUCLEOTIDE SEQUENCE [LARGE SCALE GENOMIC DNA]</scope>
    <source>
        <strain evidence="4">B4,CECT 8067,JCM 17497</strain>
    </source>
</reference>
<gene>
    <name evidence="3" type="ORF">SAMN04515672_0462</name>
</gene>
<dbReference type="Pfam" id="PF26408">
    <property type="entry name" value="DUF8106"/>
    <property type="match status" value="1"/>
</dbReference>
<dbReference type="OrthoDB" id="209680at2157"/>
<evidence type="ECO:0000313" key="3">
    <source>
        <dbReference type="EMBL" id="SDJ40670.1"/>
    </source>
</evidence>